<evidence type="ECO:0000259" key="2">
    <source>
        <dbReference type="Pfam" id="PF03713"/>
    </source>
</evidence>
<dbReference type="Proteomes" id="UP000627369">
    <property type="component" value="Unassembled WGS sequence"/>
</dbReference>
<feature type="domain" description="DUF305" evidence="2">
    <location>
        <begin position="39"/>
        <end position="182"/>
    </location>
</feature>
<evidence type="ECO:0000313" key="3">
    <source>
        <dbReference type="EMBL" id="GHH79442.1"/>
    </source>
</evidence>
<dbReference type="PANTHER" id="PTHR36933:SF1">
    <property type="entry name" value="SLL0788 PROTEIN"/>
    <property type="match status" value="1"/>
</dbReference>
<sequence length="184" mass="19183">MKRTTATFVALISALTLAACSDDASTGAGSGEPAFNDADVMFAQMMVPHHEQAIEVSDVVLAKSGVDPQIAALAEQIKAAQGPEIEQLNVWLEEWDAGEAGMEGMDHGMEGMLSEADMQHLADSDGAAVGDAFLEHMIAHHEGAVAMAETEVADGANADAVAMAESVIETQTAEIETMRGLLAE</sequence>
<feature type="chain" id="PRO_5038560039" evidence="1">
    <location>
        <begin position="19"/>
        <end position="184"/>
    </location>
</feature>
<gene>
    <name evidence="3" type="ORF">GCM10017772_45210</name>
</gene>
<dbReference type="InterPro" id="IPR005183">
    <property type="entry name" value="DUF305_CopM-like"/>
</dbReference>
<dbReference type="EMBL" id="BNAS01000009">
    <property type="protein sequence ID" value="GHH79442.1"/>
    <property type="molecule type" value="Genomic_DNA"/>
</dbReference>
<evidence type="ECO:0000313" key="4">
    <source>
        <dbReference type="Proteomes" id="UP000627369"/>
    </source>
</evidence>
<reference evidence="3" key="2">
    <citation type="submission" date="2020-09" db="EMBL/GenBank/DDBJ databases">
        <authorList>
            <person name="Sun Q."/>
            <person name="Zhou Y."/>
        </authorList>
    </citation>
    <scope>NUCLEOTIDE SEQUENCE</scope>
    <source>
        <strain evidence="3">CGMCC 4.7398</strain>
    </source>
</reference>
<dbReference type="AlphaFoldDB" id="A0A919G7A9"/>
<dbReference type="RefSeq" id="WP_189671556.1">
    <property type="nucleotide sequence ID" value="NZ_BNAS01000009.1"/>
</dbReference>
<keyword evidence="1" id="KW-0732">Signal</keyword>
<accession>A0A919G7A9</accession>
<dbReference type="PANTHER" id="PTHR36933">
    <property type="entry name" value="SLL0788 PROTEIN"/>
    <property type="match status" value="1"/>
</dbReference>
<organism evidence="3 4">
    <name type="scientific">Promicromonospora soli</name>
    <dbReference type="NCBI Taxonomy" id="2035533"/>
    <lineage>
        <taxon>Bacteria</taxon>
        <taxon>Bacillati</taxon>
        <taxon>Actinomycetota</taxon>
        <taxon>Actinomycetes</taxon>
        <taxon>Micrococcales</taxon>
        <taxon>Promicromonosporaceae</taxon>
        <taxon>Promicromonospora</taxon>
    </lineage>
</organism>
<reference evidence="3" key="1">
    <citation type="journal article" date="2014" name="Int. J. Syst. Evol. Microbiol.">
        <title>Complete genome sequence of Corynebacterium casei LMG S-19264T (=DSM 44701T), isolated from a smear-ripened cheese.</title>
        <authorList>
            <consortium name="US DOE Joint Genome Institute (JGI-PGF)"/>
            <person name="Walter F."/>
            <person name="Albersmeier A."/>
            <person name="Kalinowski J."/>
            <person name="Ruckert C."/>
        </authorList>
    </citation>
    <scope>NUCLEOTIDE SEQUENCE</scope>
    <source>
        <strain evidence="3">CGMCC 4.7398</strain>
    </source>
</reference>
<evidence type="ECO:0000256" key="1">
    <source>
        <dbReference type="SAM" id="SignalP"/>
    </source>
</evidence>
<name>A0A919G7A9_9MICO</name>
<feature type="signal peptide" evidence="1">
    <location>
        <begin position="1"/>
        <end position="18"/>
    </location>
</feature>
<dbReference type="Gene3D" id="1.20.1260.10">
    <property type="match status" value="1"/>
</dbReference>
<protein>
    <submittedName>
        <fullName evidence="3">DUF305 domain-containing protein</fullName>
    </submittedName>
</protein>
<dbReference type="Pfam" id="PF03713">
    <property type="entry name" value="DUF305"/>
    <property type="match status" value="1"/>
</dbReference>
<comment type="caution">
    <text evidence="3">The sequence shown here is derived from an EMBL/GenBank/DDBJ whole genome shotgun (WGS) entry which is preliminary data.</text>
</comment>
<proteinExistence type="predicted"/>
<dbReference type="PROSITE" id="PS51257">
    <property type="entry name" value="PROKAR_LIPOPROTEIN"/>
    <property type="match status" value="1"/>
</dbReference>
<keyword evidence="4" id="KW-1185">Reference proteome</keyword>
<dbReference type="InterPro" id="IPR012347">
    <property type="entry name" value="Ferritin-like"/>
</dbReference>